<protein>
    <submittedName>
        <fullName evidence="3">GGDEF domain-containing protein</fullName>
        <ecNumber evidence="3">2.7.7.65</ecNumber>
    </submittedName>
</protein>
<keyword evidence="3" id="KW-0808">Transferase</keyword>
<dbReference type="EMBL" id="JARYZI010000013">
    <property type="protein sequence ID" value="MDH8679502.1"/>
    <property type="molecule type" value="Genomic_DNA"/>
</dbReference>
<keyword evidence="1" id="KW-1133">Transmembrane helix</keyword>
<dbReference type="GO" id="GO:0052621">
    <property type="term" value="F:diguanylate cyclase activity"/>
    <property type="evidence" value="ECO:0007669"/>
    <property type="project" value="UniProtKB-EC"/>
</dbReference>
<dbReference type="PROSITE" id="PS50887">
    <property type="entry name" value="GGDEF"/>
    <property type="match status" value="1"/>
</dbReference>
<evidence type="ECO:0000256" key="1">
    <source>
        <dbReference type="SAM" id="Phobius"/>
    </source>
</evidence>
<dbReference type="InterPro" id="IPR000160">
    <property type="entry name" value="GGDEF_dom"/>
</dbReference>
<dbReference type="InterPro" id="IPR050469">
    <property type="entry name" value="Diguanylate_Cyclase"/>
</dbReference>
<feature type="domain" description="GGDEF" evidence="2">
    <location>
        <begin position="217"/>
        <end position="344"/>
    </location>
</feature>
<dbReference type="Proteomes" id="UP001158045">
    <property type="component" value="Unassembled WGS sequence"/>
</dbReference>
<reference evidence="3 4" key="1">
    <citation type="submission" date="2023-04" db="EMBL/GenBank/DDBJ databases">
        <title>Fusibacter bizertensis strain WBS, isolated from littoral bottom sediments of the Arctic seas - biochemical and genomic analysis.</title>
        <authorList>
            <person name="Brioukhanov A.L."/>
        </authorList>
    </citation>
    <scope>NUCLEOTIDE SEQUENCE [LARGE SCALE GENOMIC DNA]</scope>
    <source>
        <strain evidence="3 4">WBS</strain>
    </source>
</reference>
<evidence type="ECO:0000259" key="2">
    <source>
        <dbReference type="PROSITE" id="PS50887"/>
    </source>
</evidence>
<gene>
    <name evidence="3" type="ORF">QE109_15190</name>
</gene>
<dbReference type="Pfam" id="PF00990">
    <property type="entry name" value="GGDEF"/>
    <property type="match status" value="1"/>
</dbReference>
<dbReference type="SMART" id="SM00267">
    <property type="entry name" value="GGDEF"/>
    <property type="match status" value="1"/>
</dbReference>
<sequence>MFSKSVHLIEVKNRIFKMILALSCIAFTAVAIVNIVNKRPISNFLVPFFGAIIAGVLLILFWKKRYTRQIKYGYMFFLCILYLPVAWLTSPGSYSAMSFYAVLIFFVGIIMSQEVYDYLFPLASVVEVLFFLNYEATKPSQYTLYTDTVSRGYDLSINFIIVAVTIFSIMIVLNNYFDTEHKRIYHLSITDQLTGIFNRRHLYQALETYHNNSNSADNFVILMMDLNNFKKVNDTFGHVAGDRVLKEFGDVLNNSCRKHDLPVRYGGDEFILILPDTSVQDVESIKNRINELFSDTMSVYKSVGLAISFGVANSVGKSIDEIMQQADDHLYKNKEESKRVGQVN</sequence>
<keyword evidence="1" id="KW-0472">Membrane</keyword>
<dbReference type="PANTHER" id="PTHR45138">
    <property type="entry name" value="REGULATORY COMPONENTS OF SENSORY TRANSDUCTION SYSTEM"/>
    <property type="match status" value="1"/>
</dbReference>
<evidence type="ECO:0000313" key="4">
    <source>
        <dbReference type="Proteomes" id="UP001158045"/>
    </source>
</evidence>
<keyword evidence="1" id="KW-0812">Transmembrane</keyword>
<accession>A0ABT6NGH8</accession>
<dbReference type="PANTHER" id="PTHR45138:SF9">
    <property type="entry name" value="DIGUANYLATE CYCLASE DGCM-RELATED"/>
    <property type="match status" value="1"/>
</dbReference>
<feature type="transmembrane region" description="Helical" evidence="1">
    <location>
        <begin position="156"/>
        <end position="177"/>
    </location>
</feature>
<feature type="transmembrane region" description="Helical" evidence="1">
    <location>
        <begin position="94"/>
        <end position="111"/>
    </location>
</feature>
<evidence type="ECO:0000313" key="3">
    <source>
        <dbReference type="EMBL" id="MDH8679502.1"/>
    </source>
</evidence>
<dbReference type="InterPro" id="IPR043128">
    <property type="entry name" value="Rev_trsase/Diguanyl_cyclase"/>
</dbReference>
<dbReference type="SUPFAM" id="SSF55073">
    <property type="entry name" value="Nucleotide cyclase"/>
    <property type="match status" value="1"/>
</dbReference>
<proteinExistence type="predicted"/>
<feature type="transmembrane region" description="Helical" evidence="1">
    <location>
        <begin position="41"/>
        <end position="60"/>
    </location>
</feature>
<dbReference type="Gene3D" id="3.30.70.270">
    <property type="match status" value="1"/>
</dbReference>
<organism evidence="3 4">
    <name type="scientific">Fusibacter bizertensis</name>
    <dbReference type="NCBI Taxonomy" id="1488331"/>
    <lineage>
        <taxon>Bacteria</taxon>
        <taxon>Bacillati</taxon>
        <taxon>Bacillota</taxon>
        <taxon>Clostridia</taxon>
        <taxon>Eubacteriales</taxon>
        <taxon>Eubacteriales Family XII. Incertae Sedis</taxon>
        <taxon>Fusibacter</taxon>
    </lineage>
</organism>
<keyword evidence="3" id="KW-0548">Nucleotidyltransferase</keyword>
<dbReference type="InterPro" id="IPR029787">
    <property type="entry name" value="Nucleotide_cyclase"/>
</dbReference>
<name>A0ABT6NGH8_9FIRM</name>
<dbReference type="CDD" id="cd01949">
    <property type="entry name" value="GGDEF"/>
    <property type="match status" value="1"/>
</dbReference>
<keyword evidence="4" id="KW-1185">Reference proteome</keyword>
<comment type="caution">
    <text evidence="3">The sequence shown here is derived from an EMBL/GenBank/DDBJ whole genome shotgun (WGS) entry which is preliminary data.</text>
</comment>
<dbReference type="RefSeq" id="WP_281095399.1">
    <property type="nucleotide sequence ID" value="NZ_JARYZI010000013.1"/>
</dbReference>
<dbReference type="NCBIfam" id="TIGR00254">
    <property type="entry name" value="GGDEF"/>
    <property type="match status" value="1"/>
</dbReference>
<dbReference type="EC" id="2.7.7.65" evidence="3"/>
<feature type="transmembrane region" description="Helical" evidence="1">
    <location>
        <begin position="72"/>
        <end position="88"/>
    </location>
</feature>